<dbReference type="RefSeq" id="WP_182838289.1">
    <property type="nucleotide sequence ID" value="NZ_BAAABQ010000057.1"/>
</dbReference>
<accession>A0ABR6BKB9</accession>
<comment type="caution">
    <text evidence="1">The sequence shown here is derived from an EMBL/GenBank/DDBJ whole genome shotgun (WGS) entry which is preliminary data.</text>
</comment>
<sequence>MLLFAVTARADPRKVPFGTLNVSKGTFVTAWRHAPRATKATFAAVPHRKRAARSLRARVTKVPFETPNVIKATFLAPPKHAAKGPFAAFSAVKATFAAVVARSPRVVTSNWKFGVTGVVK</sequence>
<protein>
    <submittedName>
        <fullName evidence="1">Uncharacterized protein</fullName>
    </submittedName>
</protein>
<keyword evidence="2" id="KW-1185">Reference proteome</keyword>
<dbReference type="EMBL" id="JACJID010000003">
    <property type="protein sequence ID" value="MBA8927340.1"/>
    <property type="molecule type" value="Genomic_DNA"/>
</dbReference>
<evidence type="ECO:0000313" key="1">
    <source>
        <dbReference type="EMBL" id="MBA8927340.1"/>
    </source>
</evidence>
<organism evidence="1 2">
    <name type="scientific">Kutzneria viridogrisea</name>
    <dbReference type="NCBI Taxonomy" id="47990"/>
    <lineage>
        <taxon>Bacteria</taxon>
        <taxon>Bacillati</taxon>
        <taxon>Actinomycetota</taxon>
        <taxon>Actinomycetes</taxon>
        <taxon>Pseudonocardiales</taxon>
        <taxon>Pseudonocardiaceae</taxon>
        <taxon>Kutzneria</taxon>
    </lineage>
</organism>
<name>A0ABR6BKB9_9PSEU</name>
<proteinExistence type="predicted"/>
<dbReference type="Proteomes" id="UP000517916">
    <property type="component" value="Unassembled WGS sequence"/>
</dbReference>
<gene>
    <name evidence="1" type="ORF">BC739_004546</name>
</gene>
<reference evidence="1 2" key="1">
    <citation type="submission" date="2020-08" db="EMBL/GenBank/DDBJ databases">
        <title>Genomic Encyclopedia of Archaeal and Bacterial Type Strains, Phase II (KMG-II): from individual species to whole genera.</title>
        <authorList>
            <person name="Goeker M."/>
        </authorList>
    </citation>
    <scope>NUCLEOTIDE SEQUENCE [LARGE SCALE GENOMIC DNA]</scope>
    <source>
        <strain evidence="1 2">DSM 43850</strain>
    </source>
</reference>
<evidence type="ECO:0000313" key="2">
    <source>
        <dbReference type="Proteomes" id="UP000517916"/>
    </source>
</evidence>